<evidence type="ECO:0000256" key="5">
    <source>
        <dbReference type="RuleBase" id="RU000304"/>
    </source>
</evidence>
<dbReference type="Pfam" id="PF00069">
    <property type="entry name" value="Pkinase"/>
    <property type="match status" value="1"/>
</dbReference>
<keyword evidence="5" id="KW-0723">Serine/threonine-protein kinase</keyword>
<dbReference type="EMBL" id="CH916368">
    <property type="protein sequence ID" value="EDW04126.1"/>
    <property type="molecule type" value="Genomic_DNA"/>
</dbReference>
<dbReference type="AlphaFoldDB" id="B4JC93"/>
<dbReference type="OrthoDB" id="5800476at2759"/>
<dbReference type="SUPFAM" id="SSF56112">
    <property type="entry name" value="Protein kinase-like (PK-like)"/>
    <property type="match status" value="1"/>
</dbReference>
<feature type="region of interest" description="Disordered" evidence="6">
    <location>
        <begin position="313"/>
        <end position="370"/>
    </location>
</feature>
<protein>
    <recommendedName>
        <fullName evidence="1">non-specific serine/threonine protein kinase</fullName>
        <ecNumber evidence="1">2.7.11.1</ecNumber>
    </recommendedName>
</protein>
<dbReference type="CDD" id="cd14016">
    <property type="entry name" value="STKc_CK1"/>
    <property type="match status" value="1"/>
</dbReference>
<dbReference type="PROSITE" id="PS00108">
    <property type="entry name" value="PROTEIN_KINASE_ST"/>
    <property type="match status" value="1"/>
</dbReference>
<dbReference type="PROSITE" id="PS00107">
    <property type="entry name" value="PROTEIN_KINASE_ATP"/>
    <property type="match status" value="1"/>
</dbReference>
<feature type="domain" description="Protein kinase" evidence="7">
    <location>
        <begin position="27"/>
        <end position="366"/>
    </location>
</feature>
<dbReference type="SMR" id="B4JC93"/>
<dbReference type="GO" id="GO:0005737">
    <property type="term" value="C:cytoplasm"/>
    <property type="evidence" value="ECO:0007669"/>
    <property type="project" value="EnsemblMetazoa"/>
</dbReference>
<dbReference type="PhylomeDB" id="B4JC93"/>
<dbReference type="SMART" id="SM00220">
    <property type="entry name" value="S_TKc"/>
    <property type="match status" value="1"/>
</dbReference>
<evidence type="ECO:0000256" key="6">
    <source>
        <dbReference type="SAM" id="MobiDB-lite"/>
    </source>
</evidence>
<dbReference type="KEGG" id="dgr:6562824"/>
<dbReference type="OMA" id="LMRLECV"/>
<dbReference type="InterPro" id="IPR008271">
    <property type="entry name" value="Ser/Thr_kinase_AS"/>
</dbReference>
<dbReference type="FunCoup" id="B4JC93">
    <property type="interactions" value="105"/>
</dbReference>
<dbReference type="InterPro" id="IPR017441">
    <property type="entry name" value="Protein_kinase_ATP_BS"/>
</dbReference>
<dbReference type="PANTHER" id="PTHR11909">
    <property type="entry name" value="CASEIN KINASE-RELATED"/>
    <property type="match status" value="1"/>
</dbReference>
<feature type="compositionally biased region" description="Basic and acidic residues" evidence="6">
    <location>
        <begin position="354"/>
        <end position="370"/>
    </location>
</feature>
<dbReference type="InParanoid" id="B4JC93"/>
<keyword evidence="2 4" id="KW-0547">Nucleotide-binding</keyword>
<evidence type="ECO:0000256" key="3">
    <source>
        <dbReference type="ARBA" id="ARBA00022840"/>
    </source>
</evidence>
<name>B4JC93_DROGR</name>
<reference evidence="8 9" key="1">
    <citation type="journal article" date="2007" name="Nature">
        <title>Evolution of genes and genomes on the Drosophila phylogeny.</title>
        <authorList>
            <consortium name="Drosophila 12 Genomes Consortium"/>
            <person name="Clark A.G."/>
            <person name="Eisen M.B."/>
            <person name="Smith D.R."/>
            <person name="Bergman C.M."/>
            <person name="Oliver B."/>
            <person name="Markow T.A."/>
            <person name="Kaufman T.C."/>
            <person name="Kellis M."/>
            <person name="Gelbart W."/>
            <person name="Iyer V.N."/>
            <person name="Pollard D.A."/>
            <person name="Sackton T.B."/>
            <person name="Larracuente A.M."/>
            <person name="Singh N.D."/>
            <person name="Abad J.P."/>
            <person name="Abt D.N."/>
            <person name="Adryan B."/>
            <person name="Aguade M."/>
            <person name="Akashi H."/>
            <person name="Anderson W.W."/>
            <person name="Aquadro C.F."/>
            <person name="Ardell D.H."/>
            <person name="Arguello R."/>
            <person name="Artieri C.G."/>
            <person name="Barbash D.A."/>
            <person name="Barker D."/>
            <person name="Barsanti P."/>
            <person name="Batterham P."/>
            <person name="Batzoglou S."/>
            <person name="Begun D."/>
            <person name="Bhutkar A."/>
            <person name="Blanco E."/>
            <person name="Bosak S.A."/>
            <person name="Bradley R.K."/>
            <person name="Brand A.D."/>
            <person name="Brent M.R."/>
            <person name="Brooks A.N."/>
            <person name="Brown R.H."/>
            <person name="Butlin R.K."/>
            <person name="Caggese C."/>
            <person name="Calvi B.R."/>
            <person name="Bernardo de Carvalho A."/>
            <person name="Caspi A."/>
            <person name="Castrezana S."/>
            <person name="Celniker S.E."/>
            <person name="Chang J.L."/>
            <person name="Chapple C."/>
            <person name="Chatterji S."/>
            <person name="Chinwalla A."/>
            <person name="Civetta A."/>
            <person name="Clifton S.W."/>
            <person name="Comeron J.M."/>
            <person name="Costello J.C."/>
            <person name="Coyne J.A."/>
            <person name="Daub J."/>
            <person name="David R.G."/>
            <person name="Delcher A.L."/>
            <person name="Delehaunty K."/>
            <person name="Do C.B."/>
            <person name="Ebling H."/>
            <person name="Edwards K."/>
            <person name="Eickbush T."/>
            <person name="Evans J.D."/>
            <person name="Filipski A."/>
            <person name="Findeiss S."/>
            <person name="Freyhult E."/>
            <person name="Fulton L."/>
            <person name="Fulton R."/>
            <person name="Garcia A.C."/>
            <person name="Gardiner A."/>
            <person name="Garfield D.A."/>
            <person name="Garvin B.E."/>
            <person name="Gibson G."/>
            <person name="Gilbert D."/>
            <person name="Gnerre S."/>
            <person name="Godfrey J."/>
            <person name="Good R."/>
            <person name="Gotea V."/>
            <person name="Gravely B."/>
            <person name="Greenberg A.J."/>
            <person name="Griffiths-Jones S."/>
            <person name="Gross S."/>
            <person name="Guigo R."/>
            <person name="Gustafson E.A."/>
            <person name="Haerty W."/>
            <person name="Hahn M.W."/>
            <person name="Halligan D.L."/>
            <person name="Halpern A.L."/>
            <person name="Halter G.M."/>
            <person name="Han M.V."/>
            <person name="Heger A."/>
            <person name="Hillier L."/>
            <person name="Hinrichs A.S."/>
            <person name="Holmes I."/>
            <person name="Hoskins R.A."/>
            <person name="Hubisz M.J."/>
            <person name="Hultmark D."/>
            <person name="Huntley M.A."/>
            <person name="Jaffe D.B."/>
            <person name="Jagadeeshan S."/>
            <person name="Jeck W.R."/>
            <person name="Johnson J."/>
            <person name="Jones C.D."/>
            <person name="Jordan W.C."/>
            <person name="Karpen G.H."/>
            <person name="Kataoka E."/>
            <person name="Keightley P.D."/>
            <person name="Kheradpour P."/>
            <person name="Kirkness E.F."/>
            <person name="Koerich L.B."/>
            <person name="Kristiansen K."/>
            <person name="Kudrna D."/>
            <person name="Kulathinal R.J."/>
            <person name="Kumar S."/>
            <person name="Kwok R."/>
            <person name="Lander E."/>
            <person name="Langley C.H."/>
            <person name="Lapoint R."/>
            <person name="Lazzaro B.P."/>
            <person name="Lee S.J."/>
            <person name="Levesque L."/>
            <person name="Li R."/>
            <person name="Lin C.F."/>
            <person name="Lin M.F."/>
            <person name="Lindblad-Toh K."/>
            <person name="Llopart A."/>
            <person name="Long M."/>
            <person name="Low L."/>
            <person name="Lozovsky E."/>
            <person name="Lu J."/>
            <person name="Luo M."/>
            <person name="Machado C.A."/>
            <person name="Makalowski W."/>
            <person name="Marzo M."/>
            <person name="Matsuda M."/>
            <person name="Matzkin L."/>
            <person name="McAllister B."/>
            <person name="McBride C.S."/>
            <person name="McKernan B."/>
            <person name="McKernan K."/>
            <person name="Mendez-Lago M."/>
            <person name="Minx P."/>
            <person name="Mollenhauer M.U."/>
            <person name="Montooth K."/>
            <person name="Mount S.M."/>
            <person name="Mu X."/>
            <person name="Myers E."/>
            <person name="Negre B."/>
            <person name="Newfeld S."/>
            <person name="Nielsen R."/>
            <person name="Noor M.A."/>
            <person name="O'Grady P."/>
            <person name="Pachter L."/>
            <person name="Papaceit M."/>
            <person name="Parisi M.J."/>
            <person name="Parisi M."/>
            <person name="Parts L."/>
            <person name="Pedersen J.S."/>
            <person name="Pesole G."/>
            <person name="Phillippy A.M."/>
            <person name="Ponting C.P."/>
            <person name="Pop M."/>
            <person name="Porcelli D."/>
            <person name="Powell J.R."/>
            <person name="Prohaska S."/>
            <person name="Pruitt K."/>
            <person name="Puig M."/>
            <person name="Quesneville H."/>
            <person name="Ram K.R."/>
            <person name="Rand D."/>
            <person name="Rasmussen M.D."/>
            <person name="Reed L.K."/>
            <person name="Reenan R."/>
            <person name="Reily A."/>
            <person name="Remington K.A."/>
            <person name="Rieger T.T."/>
            <person name="Ritchie M.G."/>
            <person name="Robin C."/>
            <person name="Rogers Y.H."/>
            <person name="Rohde C."/>
            <person name="Rozas J."/>
            <person name="Rubenfield M.J."/>
            <person name="Ruiz A."/>
            <person name="Russo S."/>
            <person name="Salzberg S.L."/>
            <person name="Sanchez-Gracia A."/>
            <person name="Saranga D.J."/>
            <person name="Sato H."/>
            <person name="Schaeffer S.W."/>
            <person name="Schatz M.C."/>
            <person name="Schlenke T."/>
            <person name="Schwartz R."/>
            <person name="Segarra C."/>
            <person name="Singh R.S."/>
            <person name="Sirot L."/>
            <person name="Sirota M."/>
            <person name="Sisneros N.B."/>
            <person name="Smith C.D."/>
            <person name="Smith T.F."/>
            <person name="Spieth J."/>
            <person name="Stage D.E."/>
            <person name="Stark A."/>
            <person name="Stephan W."/>
            <person name="Strausberg R.L."/>
            <person name="Strempel S."/>
            <person name="Sturgill D."/>
            <person name="Sutton G."/>
            <person name="Sutton G.G."/>
            <person name="Tao W."/>
            <person name="Teichmann S."/>
            <person name="Tobari Y.N."/>
            <person name="Tomimura Y."/>
            <person name="Tsolas J.M."/>
            <person name="Valente V.L."/>
            <person name="Venter E."/>
            <person name="Venter J.C."/>
            <person name="Vicario S."/>
            <person name="Vieira F.G."/>
            <person name="Vilella A.J."/>
            <person name="Villasante A."/>
            <person name="Walenz B."/>
            <person name="Wang J."/>
            <person name="Wasserman M."/>
            <person name="Watts T."/>
            <person name="Wilson D."/>
            <person name="Wilson R.K."/>
            <person name="Wing R.A."/>
            <person name="Wolfner M.F."/>
            <person name="Wong A."/>
            <person name="Wong G.K."/>
            <person name="Wu C.I."/>
            <person name="Wu G."/>
            <person name="Yamamoto D."/>
            <person name="Yang H.P."/>
            <person name="Yang S.P."/>
            <person name="Yorke J.A."/>
            <person name="Yoshida K."/>
            <person name="Zdobnov E."/>
            <person name="Zhang P."/>
            <person name="Zhang Y."/>
            <person name="Zimin A.V."/>
            <person name="Baldwin J."/>
            <person name="Abdouelleil A."/>
            <person name="Abdulkadir J."/>
            <person name="Abebe A."/>
            <person name="Abera B."/>
            <person name="Abreu J."/>
            <person name="Acer S.C."/>
            <person name="Aftuck L."/>
            <person name="Alexander A."/>
            <person name="An P."/>
            <person name="Anderson E."/>
            <person name="Anderson S."/>
            <person name="Arachi H."/>
            <person name="Azer M."/>
            <person name="Bachantsang P."/>
            <person name="Barry A."/>
            <person name="Bayul T."/>
            <person name="Berlin A."/>
            <person name="Bessette D."/>
            <person name="Bloom T."/>
            <person name="Blye J."/>
            <person name="Boguslavskiy L."/>
            <person name="Bonnet C."/>
            <person name="Boukhgalter B."/>
            <person name="Bourzgui I."/>
            <person name="Brown A."/>
            <person name="Cahill P."/>
            <person name="Channer S."/>
            <person name="Cheshatsang Y."/>
            <person name="Chuda L."/>
            <person name="Citroen M."/>
            <person name="Collymore A."/>
            <person name="Cooke P."/>
            <person name="Costello M."/>
            <person name="D'Aco K."/>
            <person name="Daza R."/>
            <person name="De Haan G."/>
            <person name="DeGray S."/>
            <person name="DeMaso C."/>
            <person name="Dhargay N."/>
            <person name="Dooley K."/>
            <person name="Dooley E."/>
            <person name="Doricent M."/>
            <person name="Dorje P."/>
            <person name="Dorjee K."/>
            <person name="Dupes A."/>
            <person name="Elong R."/>
            <person name="Falk J."/>
            <person name="Farina A."/>
            <person name="Faro S."/>
            <person name="Ferguson D."/>
            <person name="Fisher S."/>
            <person name="Foley C.D."/>
            <person name="Franke A."/>
            <person name="Friedrich D."/>
            <person name="Gadbois L."/>
            <person name="Gearin G."/>
            <person name="Gearin C.R."/>
            <person name="Giannoukos G."/>
            <person name="Goode T."/>
            <person name="Graham J."/>
            <person name="Grandbois E."/>
            <person name="Grewal S."/>
            <person name="Gyaltsen K."/>
            <person name="Hafez N."/>
            <person name="Hagos B."/>
            <person name="Hall J."/>
            <person name="Henson C."/>
            <person name="Hollinger A."/>
            <person name="Honan T."/>
            <person name="Huard M.D."/>
            <person name="Hughes L."/>
            <person name="Hurhula B."/>
            <person name="Husby M.E."/>
            <person name="Kamat A."/>
            <person name="Kanga B."/>
            <person name="Kashin S."/>
            <person name="Khazanovich D."/>
            <person name="Kisner P."/>
            <person name="Lance K."/>
            <person name="Lara M."/>
            <person name="Lee W."/>
            <person name="Lennon N."/>
            <person name="Letendre F."/>
            <person name="LeVine R."/>
            <person name="Lipovsky A."/>
            <person name="Liu X."/>
            <person name="Liu J."/>
            <person name="Liu S."/>
            <person name="Lokyitsang T."/>
            <person name="Lokyitsang Y."/>
            <person name="Lubonja R."/>
            <person name="Lui A."/>
            <person name="MacDonald P."/>
            <person name="Magnisalis V."/>
            <person name="Maru K."/>
            <person name="Matthews C."/>
            <person name="McCusker W."/>
            <person name="McDonough S."/>
            <person name="Mehta T."/>
            <person name="Meldrim J."/>
            <person name="Meneus L."/>
            <person name="Mihai O."/>
            <person name="Mihalev A."/>
            <person name="Mihova T."/>
            <person name="Mittelman R."/>
            <person name="Mlenga V."/>
            <person name="Montmayeur A."/>
            <person name="Mulrain L."/>
            <person name="Navidi A."/>
            <person name="Naylor J."/>
            <person name="Negash T."/>
            <person name="Nguyen T."/>
            <person name="Nguyen N."/>
            <person name="Nicol R."/>
            <person name="Norbu C."/>
            <person name="Norbu N."/>
            <person name="Novod N."/>
            <person name="O'Neill B."/>
            <person name="Osman S."/>
            <person name="Markiewicz E."/>
            <person name="Oyono O.L."/>
            <person name="Patti C."/>
            <person name="Phunkhang P."/>
            <person name="Pierre F."/>
            <person name="Priest M."/>
            <person name="Raghuraman S."/>
            <person name="Rege F."/>
            <person name="Reyes R."/>
            <person name="Rise C."/>
            <person name="Rogov P."/>
            <person name="Ross K."/>
            <person name="Ryan E."/>
            <person name="Settipalli S."/>
            <person name="Shea T."/>
            <person name="Sherpa N."/>
            <person name="Shi L."/>
            <person name="Shih D."/>
            <person name="Sparrow T."/>
            <person name="Spaulding J."/>
            <person name="Stalker J."/>
            <person name="Stange-Thomann N."/>
            <person name="Stavropoulos S."/>
            <person name="Stone C."/>
            <person name="Strader C."/>
            <person name="Tesfaye S."/>
            <person name="Thomson T."/>
            <person name="Thoulutsang Y."/>
            <person name="Thoulutsang D."/>
            <person name="Topham K."/>
            <person name="Topping I."/>
            <person name="Tsamla T."/>
            <person name="Vassiliev H."/>
            <person name="Vo A."/>
            <person name="Wangchuk T."/>
            <person name="Wangdi T."/>
            <person name="Weiand M."/>
            <person name="Wilkinson J."/>
            <person name="Wilson A."/>
            <person name="Yadav S."/>
            <person name="Young G."/>
            <person name="Yu Q."/>
            <person name="Zembek L."/>
            <person name="Zhong D."/>
            <person name="Zimmer A."/>
            <person name="Zwirko Z."/>
            <person name="Jaffe D.B."/>
            <person name="Alvarez P."/>
            <person name="Brockman W."/>
            <person name="Butler J."/>
            <person name="Chin C."/>
            <person name="Gnerre S."/>
            <person name="Grabherr M."/>
            <person name="Kleber M."/>
            <person name="Mauceli E."/>
            <person name="MacCallum I."/>
        </authorList>
    </citation>
    <scope>NUCLEOTIDE SEQUENCE [LARGE SCALE GENOMIC DNA]</scope>
    <source>
        <strain evidence="9">Tucson 15287-2541.00</strain>
    </source>
</reference>
<keyword evidence="9" id="KW-1185">Reference proteome</keyword>
<dbReference type="InterPro" id="IPR000719">
    <property type="entry name" value="Prot_kinase_dom"/>
</dbReference>
<evidence type="ECO:0000256" key="2">
    <source>
        <dbReference type="ARBA" id="ARBA00022741"/>
    </source>
</evidence>
<organism evidence="9">
    <name type="scientific">Drosophila grimshawi</name>
    <name type="common">Hawaiian fruit fly</name>
    <name type="synonym">Idiomyia grimshawi</name>
    <dbReference type="NCBI Taxonomy" id="7222"/>
    <lineage>
        <taxon>Eukaryota</taxon>
        <taxon>Metazoa</taxon>
        <taxon>Ecdysozoa</taxon>
        <taxon>Arthropoda</taxon>
        <taxon>Hexapoda</taxon>
        <taxon>Insecta</taxon>
        <taxon>Pterygota</taxon>
        <taxon>Neoptera</taxon>
        <taxon>Endopterygota</taxon>
        <taxon>Diptera</taxon>
        <taxon>Brachycera</taxon>
        <taxon>Muscomorpha</taxon>
        <taxon>Ephydroidea</taxon>
        <taxon>Drosophilidae</taxon>
        <taxon>Drosophila</taxon>
        <taxon>Hawaiian Drosophila</taxon>
    </lineage>
</organism>
<keyword evidence="5" id="KW-0808">Transferase</keyword>
<gene>
    <name evidence="8" type="primary">Dgri\GH10150</name>
    <name evidence="8" type="ORF">Dgri_GH10150</name>
</gene>
<evidence type="ECO:0000259" key="7">
    <source>
        <dbReference type="PROSITE" id="PS50011"/>
    </source>
</evidence>
<evidence type="ECO:0000313" key="9">
    <source>
        <dbReference type="Proteomes" id="UP000001070"/>
    </source>
</evidence>
<keyword evidence="3 4" id="KW-0067">ATP-binding</keyword>
<dbReference type="Proteomes" id="UP000001070">
    <property type="component" value="Unassembled WGS sequence"/>
</dbReference>
<dbReference type="Gene3D" id="1.10.510.10">
    <property type="entry name" value="Transferase(Phosphotransferase) domain 1"/>
    <property type="match status" value="1"/>
</dbReference>
<dbReference type="EC" id="2.7.11.1" evidence="1"/>
<dbReference type="HOGENOM" id="CLU_019279_2_0_1"/>
<evidence type="ECO:0000256" key="1">
    <source>
        <dbReference type="ARBA" id="ARBA00012513"/>
    </source>
</evidence>
<feature type="binding site" evidence="4">
    <location>
        <position position="56"/>
    </location>
    <ligand>
        <name>ATP</name>
        <dbReference type="ChEBI" id="CHEBI:30616"/>
    </ligand>
</feature>
<evidence type="ECO:0000313" key="8">
    <source>
        <dbReference type="EMBL" id="EDW04126.1"/>
    </source>
</evidence>
<proteinExistence type="inferred from homology"/>
<dbReference type="STRING" id="7222.B4JC93"/>
<accession>B4JC93</accession>
<feature type="compositionally biased region" description="Basic and acidic residues" evidence="6">
    <location>
        <begin position="314"/>
        <end position="338"/>
    </location>
</feature>
<dbReference type="PROSITE" id="PS50011">
    <property type="entry name" value="PROTEIN_KINASE_DOM"/>
    <property type="match status" value="1"/>
</dbReference>
<dbReference type="FunFam" id="1.10.510.10:FF:000596">
    <property type="entry name" value="CK1 family protein kinase"/>
    <property type="match status" value="1"/>
</dbReference>
<dbReference type="eggNOG" id="KOG1163">
    <property type="taxonomic scope" value="Eukaryota"/>
</dbReference>
<sequence length="370" mass="43274">MTKKMESSGRANLSHLVLENRLVGNKYRLIREIGSGSFGVTYQGYNMQDGKDVAVKLEGIDVKIHLLSFEAKVYEQMGQHAGLPTLLHYGSEKDFNAMVMELLGPSLEALFNICKRRFTVKTILMLSDQMLSRVERVHQKGFIHRDIKPDNFLMGLGRHCSRLYIIDFGLAKRYRDRETNTHIPYREDRILTGTARYASINAQQGIEQSRRDDLESLSYCIMYFNMGKLPWQGIPAANKKQKYEKLMEIKRSICIDDICKTWPIEFGLFMKYVRNLRFLDEPDYVYLRQLFRILFRSLNHKFDHVFDWTPQPHATKDGDGDGDRVRPRREHQLVEIEVRRHRSSRPHATNSRLDSGDGLKQKKPYDKHSK</sequence>
<dbReference type="InterPro" id="IPR011009">
    <property type="entry name" value="Kinase-like_dom_sf"/>
</dbReference>
<dbReference type="GO" id="GO:0004674">
    <property type="term" value="F:protein serine/threonine kinase activity"/>
    <property type="evidence" value="ECO:0007669"/>
    <property type="project" value="UniProtKB-KW"/>
</dbReference>
<keyword evidence="5" id="KW-0418">Kinase</keyword>
<comment type="similarity">
    <text evidence="5">Belongs to the protein kinase superfamily.</text>
</comment>
<dbReference type="InterPro" id="IPR050235">
    <property type="entry name" value="CK1_Ser-Thr_kinase"/>
</dbReference>
<dbReference type="GO" id="GO:0005524">
    <property type="term" value="F:ATP binding"/>
    <property type="evidence" value="ECO:0007669"/>
    <property type="project" value="UniProtKB-UniRule"/>
</dbReference>
<evidence type="ECO:0000256" key="4">
    <source>
        <dbReference type="PROSITE-ProRule" id="PRU10141"/>
    </source>
</evidence>